<reference evidence="6" key="1">
    <citation type="journal article" date="2019" name="Int. J. Syst. Evol. Microbiol.">
        <title>The Global Catalogue of Microorganisms (GCM) 10K type strain sequencing project: providing services to taxonomists for standard genome sequencing and annotation.</title>
        <authorList>
            <consortium name="The Broad Institute Genomics Platform"/>
            <consortium name="The Broad Institute Genome Sequencing Center for Infectious Disease"/>
            <person name="Wu L."/>
            <person name="Ma J."/>
        </authorList>
    </citation>
    <scope>NUCLEOTIDE SEQUENCE [LARGE SCALE GENOMIC DNA]</scope>
    <source>
        <strain evidence="6">CGMCC 4.7466</strain>
    </source>
</reference>
<evidence type="ECO:0000256" key="4">
    <source>
        <dbReference type="ARBA" id="ARBA00023163"/>
    </source>
</evidence>
<evidence type="ECO:0000256" key="3">
    <source>
        <dbReference type="ARBA" id="ARBA00023125"/>
    </source>
</evidence>
<comment type="similarity">
    <text evidence="1">Belongs to the BlaI transcriptional regulatory family.</text>
</comment>
<dbReference type="InterPro" id="IPR005650">
    <property type="entry name" value="BlaI_family"/>
</dbReference>
<accession>A0ABV9SWD7</accession>
<comment type="caution">
    <text evidence="5">The sequence shown here is derived from an EMBL/GenBank/DDBJ whole genome shotgun (WGS) entry which is preliminary data.</text>
</comment>
<evidence type="ECO:0000313" key="6">
    <source>
        <dbReference type="Proteomes" id="UP001595818"/>
    </source>
</evidence>
<dbReference type="PIRSF" id="PIRSF019455">
    <property type="entry name" value="CopR_AtkY"/>
    <property type="match status" value="1"/>
</dbReference>
<protein>
    <submittedName>
        <fullName evidence="5">BlaI/MecI/CopY family transcriptional regulator</fullName>
    </submittedName>
</protein>
<name>A0ABV9SWD7_9BACT</name>
<gene>
    <name evidence="5" type="ORF">ACFPFU_02580</name>
</gene>
<evidence type="ECO:0000256" key="2">
    <source>
        <dbReference type="ARBA" id="ARBA00023015"/>
    </source>
</evidence>
<dbReference type="Proteomes" id="UP001595818">
    <property type="component" value="Unassembled WGS sequence"/>
</dbReference>
<dbReference type="Gene3D" id="1.10.10.10">
    <property type="entry name" value="Winged helix-like DNA-binding domain superfamily/Winged helix DNA-binding domain"/>
    <property type="match status" value="1"/>
</dbReference>
<proteinExistence type="inferred from homology"/>
<sequence length="124" mass="14457">MERLTPTEEQIMNIIWKLEKAVIREVLDNLPAPKPPYTTLASHIRQLEKKGYLDHHAFGTTFQYFPLLTQEAYRQNSTRRLINQHFEGSAKNFLSFLVKEEKLSGEDLAELKKMIDEAAKNKKP</sequence>
<evidence type="ECO:0000313" key="5">
    <source>
        <dbReference type="EMBL" id="MFC4870557.1"/>
    </source>
</evidence>
<dbReference type="Pfam" id="PF03965">
    <property type="entry name" value="Penicillinase_R"/>
    <property type="match status" value="1"/>
</dbReference>
<dbReference type="EMBL" id="JBHSJJ010000001">
    <property type="protein sequence ID" value="MFC4870557.1"/>
    <property type="molecule type" value="Genomic_DNA"/>
</dbReference>
<keyword evidence="4" id="KW-0804">Transcription</keyword>
<organism evidence="5 6">
    <name type="scientific">Negadavirga shengliensis</name>
    <dbReference type="NCBI Taxonomy" id="1389218"/>
    <lineage>
        <taxon>Bacteria</taxon>
        <taxon>Pseudomonadati</taxon>
        <taxon>Bacteroidota</taxon>
        <taxon>Cytophagia</taxon>
        <taxon>Cytophagales</taxon>
        <taxon>Cyclobacteriaceae</taxon>
        <taxon>Negadavirga</taxon>
    </lineage>
</organism>
<evidence type="ECO:0000256" key="1">
    <source>
        <dbReference type="ARBA" id="ARBA00011046"/>
    </source>
</evidence>
<dbReference type="Gene3D" id="1.10.4040.10">
    <property type="entry name" value="Penicillinase repressor domain"/>
    <property type="match status" value="1"/>
</dbReference>
<dbReference type="SUPFAM" id="SSF46785">
    <property type="entry name" value="Winged helix' DNA-binding domain"/>
    <property type="match status" value="1"/>
</dbReference>
<keyword evidence="2" id="KW-0805">Transcription regulation</keyword>
<dbReference type="RefSeq" id="WP_377061195.1">
    <property type="nucleotide sequence ID" value="NZ_JBHSJJ010000001.1"/>
</dbReference>
<dbReference type="InterPro" id="IPR036390">
    <property type="entry name" value="WH_DNA-bd_sf"/>
</dbReference>
<dbReference type="InterPro" id="IPR036388">
    <property type="entry name" value="WH-like_DNA-bd_sf"/>
</dbReference>
<keyword evidence="3" id="KW-0238">DNA-binding</keyword>
<keyword evidence="6" id="KW-1185">Reference proteome</keyword>